<accession>A0A0C3NWQ8</accession>
<organism evidence="1 2">
    <name type="scientific">Pisolithus tinctorius Marx 270</name>
    <dbReference type="NCBI Taxonomy" id="870435"/>
    <lineage>
        <taxon>Eukaryota</taxon>
        <taxon>Fungi</taxon>
        <taxon>Dikarya</taxon>
        <taxon>Basidiomycota</taxon>
        <taxon>Agaricomycotina</taxon>
        <taxon>Agaricomycetes</taxon>
        <taxon>Agaricomycetidae</taxon>
        <taxon>Boletales</taxon>
        <taxon>Sclerodermatineae</taxon>
        <taxon>Pisolithaceae</taxon>
        <taxon>Pisolithus</taxon>
    </lineage>
</organism>
<sequence length="129" mass="14707">MCHARRPADSSPRRTVIKNARNLLTTKKDSLVLFRSRFAPPTPQLTVEFQIVYCVPPTTQNSSSTAHFWNPTSYAGSESHASRPSPLCAGIWTQLRLIYLQRLAVCDTLFLSLSWLTFWQEHRTSPEKS</sequence>
<proteinExistence type="predicted"/>
<dbReference type="AlphaFoldDB" id="A0A0C3NWQ8"/>
<dbReference type="HOGENOM" id="CLU_1949709_0_0_1"/>
<keyword evidence="2" id="KW-1185">Reference proteome</keyword>
<reference evidence="2" key="2">
    <citation type="submission" date="2015-01" db="EMBL/GenBank/DDBJ databases">
        <title>Evolutionary Origins and Diversification of the Mycorrhizal Mutualists.</title>
        <authorList>
            <consortium name="DOE Joint Genome Institute"/>
            <consortium name="Mycorrhizal Genomics Consortium"/>
            <person name="Kohler A."/>
            <person name="Kuo A."/>
            <person name="Nagy L.G."/>
            <person name="Floudas D."/>
            <person name="Copeland A."/>
            <person name="Barry K.W."/>
            <person name="Cichocki N."/>
            <person name="Veneault-Fourrey C."/>
            <person name="LaButti K."/>
            <person name="Lindquist E.A."/>
            <person name="Lipzen A."/>
            <person name="Lundell T."/>
            <person name="Morin E."/>
            <person name="Murat C."/>
            <person name="Riley R."/>
            <person name="Ohm R."/>
            <person name="Sun H."/>
            <person name="Tunlid A."/>
            <person name="Henrissat B."/>
            <person name="Grigoriev I.V."/>
            <person name="Hibbett D.S."/>
            <person name="Martin F."/>
        </authorList>
    </citation>
    <scope>NUCLEOTIDE SEQUENCE [LARGE SCALE GENOMIC DNA]</scope>
    <source>
        <strain evidence="2">Marx 270</strain>
    </source>
</reference>
<reference evidence="1 2" key="1">
    <citation type="submission" date="2014-04" db="EMBL/GenBank/DDBJ databases">
        <authorList>
            <consortium name="DOE Joint Genome Institute"/>
            <person name="Kuo A."/>
            <person name="Kohler A."/>
            <person name="Costa M.D."/>
            <person name="Nagy L.G."/>
            <person name="Floudas D."/>
            <person name="Copeland A."/>
            <person name="Barry K.W."/>
            <person name="Cichocki N."/>
            <person name="Veneault-Fourrey C."/>
            <person name="LaButti K."/>
            <person name="Lindquist E.A."/>
            <person name="Lipzen A."/>
            <person name="Lundell T."/>
            <person name="Morin E."/>
            <person name="Murat C."/>
            <person name="Sun H."/>
            <person name="Tunlid A."/>
            <person name="Henrissat B."/>
            <person name="Grigoriev I.V."/>
            <person name="Hibbett D.S."/>
            <person name="Martin F."/>
            <person name="Nordberg H.P."/>
            <person name="Cantor M.N."/>
            <person name="Hua S.X."/>
        </authorList>
    </citation>
    <scope>NUCLEOTIDE SEQUENCE [LARGE SCALE GENOMIC DNA]</scope>
    <source>
        <strain evidence="1 2">Marx 270</strain>
    </source>
</reference>
<dbReference type="InParanoid" id="A0A0C3NWQ8"/>
<dbReference type="Proteomes" id="UP000054217">
    <property type="component" value="Unassembled WGS sequence"/>
</dbReference>
<gene>
    <name evidence="1" type="ORF">M404DRAFT_809014</name>
</gene>
<protein>
    <submittedName>
        <fullName evidence="1">Uncharacterized protein</fullName>
    </submittedName>
</protein>
<evidence type="ECO:0000313" key="2">
    <source>
        <dbReference type="Proteomes" id="UP000054217"/>
    </source>
</evidence>
<evidence type="ECO:0000313" key="1">
    <source>
        <dbReference type="EMBL" id="KIN99633.1"/>
    </source>
</evidence>
<dbReference type="EMBL" id="KN832003">
    <property type="protein sequence ID" value="KIN99633.1"/>
    <property type="molecule type" value="Genomic_DNA"/>
</dbReference>
<name>A0A0C3NWQ8_PISTI</name>